<feature type="non-terminal residue" evidence="2">
    <location>
        <position position="76"/>
    </location>
</feature>
<keyword evidence="1" id="KW-0732">Signal</keyword>
<reference evidence="2" key="1">
    <citation type="submission" date="2023-10" db="EMBL/GenBank/DDBJ databases">
        <title>Genome assembly of Pristionchus species.</title>
        <authorList>
            <person name="Yoshida K."/>
            <person name="Sommer R.J."/>
        </authorList>
    </citation>
    <scope>NUCLEOTIDE SEQUENCE</scope>
    <source>
        <strain evidence="2">RS0144</strain>
    </source>
</reference>
<dbReference type="AlphaFoldDB" id="A0AAV5TX87"/>
<evidence type="ECO:0000313" key="2">
    <source>
        <dbReference type="EMBL" id="GMS99155.1"/>
    </source>
</evidence>
<accession>A0AAV5TX87</accession>
<feature type="signal peptide" evidence="1">
    <location>
        <begin position="1"/>
        <end position="16"/>
    </location>
</feature>
<dbReference type="EMBL" id="BTSX01000005">
    <property type="protein sequence ID" value="GMS99155.1"/>
    <property type="molecule type" value="Genomic_DNA"/>
</dbReference>
<protein>
    <submittedName>
        <fullName evidence="2">Uncharacterized protein</fullName>
    </submittedName>
</protein>
<dbReference type="Proteomes" id="UP001432027">
    <property type="component" value="Unassembled WGS sequence"/>
</dbReference>
<comment type="caution">
    <text evidence="2">The sequence shown here is derived from an EMBL/GenBank/DDBJ whole genome shotgun (WGS) entry which is preliminary data.</text>
</comment>
<gene>
    <name evidence="2" type="ORF">PENTCL1PPCAC_21330</name>
</gene>
<name>A0AAV5TX87_9BILA</name>
<sequence>MLRLLLVLIACCSVMARDFECDDAGQECAVVYKDEQCGLDRYSIRIEEIKDLGSIGFDDSIKSVVVTKGCQLYLFD</sequence>
<organism evidence="2 3">
    <name type="scientific">Pristionchus entomophagus</name>
    <dbReference type="NCBI Taxonomy" id="358040"/>
    <lineage>
        <taxon>Eukaryota</taxon>
        <taxon>Metazoa</taxon>
        <taxon>Ecdysozoa</taxon>
        <taxon>Nematoda</taxon>
        <taxon>Chromadorea</taxon>
        <taxon>Rhabditida</taxon>
        <taxon>Rhabditina</taxon>
        <taxon>Diplogasteromorpha</taxon>
        <taxon>Diplogasteroidea</taxon>
        <taxon>Neodiplogasteridae</taxon>
        <taxon>Pristionchus</taxon>
    </lineage>
</organism>
<feature type="chain" id="PRO_5043966532" evidence="1">
    <location>
        <begin position="17"/>
        <end position="76"/>
    </location>
</feature>
<keyword evidence="3" id="KW-1185">Reference proteome</keyword>
<dbReference type="Gene3D" id="2.60.20.10">
    <property type="entry name" value="Crystallins"/>
    <property type="match status" value="1"/>
</dbReference>
<evidence type="ECO:0000256" key="1">
    <source>
        <dbReference type="SAM" id="SignalP"/>
    </source>
</evidence>
<proteinExistence type="predicted"/>
<evidence type="ECO:0000313" key="3">
    <source>
        <dbReference type="Proteomes" id="UP001432027"/>
    </source>
</evidence>